<evidence type="ECO:0000256" key="2">
    <source>
        <dbReference type="SAM" id="Phobius"/>
    </source>
</evidence>
<evidence type="ECO:0000313" key="5">
    <source>
        <dbReference type="Proteomes" id="UP000606172"/>
    </source>
</evidence>
<dbReference type="RefSeq" id="WP_239128785.1">
    <property type="nucleotide sequence ID" value="NZ_BOOW01000013.1"/>
</dbReference>
<feature type="region of interest" description="Disordered" evidence="1">
    <location>
        <begin position="228"/>
        <end position="262"/>
    </location>
</feature>
<dbReference type="PANTHER" id="PTHR34473">
    <property type="entry name" value="UPF0699 TRANSMEMBRANE PROTEIN YDBS"/>
    <property type="match status" value="1"/>
</dbReference>
<evidence type="ECO:0000256" key="1">
    <source>
        <dbReference type="SAM" id="MobiDB-lite"/>
    </source>
</evidence>
<dbReference type="Pfam" id="PF03703">
    <property type="entry name" value="bPH_2"/>
    <property type="match status" value="2"/>
</dbReference>
<name>A0A919RDN5_9ACTN</name>
<feature type="domain" description="YdbS-like PH" evidence="3">
    <location>
        <begin position="507"/>
        <end position="573"/>
    </location>
</feature>
<keyword evidence="5" id="KW-1185">Reference proteome</keyword>
<feature type="region of interest" description="Disordered" evidence="1">
    <location>
        <begin position="1"/>
        <end position="88"/>
    </location>
</feature>
<gene>
    <name evidence="4" type="ORF">Ssi02_21940</name>
</gene>
<evidence type="ECO:0000313" key="4">
    <source>
        <dbReference type="EMBL" id="GII91963.1"/>
    </source>
</evidence>
<proteinExistence type="predicted"/>
<keyword evidence="2" id="KW-0472">Membrane</keyword>
<sequence>MTEEQPGSGTRPHPHHPASPESPAASGQGARPAAPEGFGHGAGPAPSGPVSGPEVPGPEVPPHQWDELPGPDGTPQGWPEYAEPPPEPSRVSPLMMLIDPVRNLRALILPLAGVLFVGGFSPTSIVWAAVGVGGAVVFAVVQWFTFRYQIIGDRLELTKSLIGRSVRTIPLDRIRGVDISTPPLHRLLGLVVLRIDTGATGGDEEEGELSGITKEEAARLKTLLMRRSRSAPAPEADATAVTVPPREQPADGGETKTPDRPQERVFSRVPRRWLRYGPLSGAYVLTPFAVIGAAVGLFFNWGREIGLGKEEGDAGLVRIARDAGLWLLDRPVLLAAVILLLVLAMPVVGGVMYALFNWQFTLLARGDHLVAERGLTTRRSVSLERRRVRGYEIVDSPTERIGKVARVWAIVTGLGNSQTRGQLLPVVPKSHAWEITAEAVTPFSSPLRPHPPAARRRALVRAIVPWLVAALVPGWIALTVGGWPWWTAAGVALGFAVLGVPLGLDHYRSLGHTYDGVRISVRSGSLRRSQAVIEKRAIVGWTLSQSWTQRRSGLLTVTAGVGAGTGGYAARDVATDDGVAFAADVTPDWIRPFLLTQPGEEKGA</sequence>
<feature type="transmembrane region" description="Helical" evidence="2">
    <location>
        <begin position="332"/>
        <end position="356"/>
    </location>
</feature>
<organism evidence="4 5">
    <name type="scientific">Sinosporangium siamense</name>
    <dbReference type="NCBI Taxonomy" id="1367973"/>
    <lineage>
        <taxon>Bacteria</taxon>
        <taxon>Bacillati</taxon>
        <taxon>Actinomycetota</taxon>
        <taxon>Actinomycetes</taxon>
        <taxon>Streptosporangiales</taxon>
        <taxon>Streptosporangiaceae</taxon>
        <taxon>Sinosporangium</taxon>
    </lineage>
</organism>
<accession>A0A919RDN5</accession>
<dbReference type="Proteomes" id="UP000606172">
    <property type="component" value="Unassembled WGS sequence"/>
</dbReference>
<feature type="compositionally biased region" description="Low complexity" evidence="1">
    <location>
        <begin position="43"/>
        <end position="54"/>
    </location>
</feature>
<feature type="transmembrane region" description="Helical" evidence="2">
    <location>
        <begin position="104"/>
        <end position="120"/>
    </location>
</feature>
<protein>
    <recommendedName>
        <fullName evidence="3">YdbS-like PH domain-containing protein</fullName>
    </recommendedName>
</protein>
<dbReference type="PANTHER" id="PTHR34473:SF2">
    <property type="entry name" value="UPF0699 TRANSMEMBRANE PROTEIN YDBT"/>
    <property type="match status" value="1"/>
</dbReference>
<feature type="transmembrane region" description="Helical" evidence="2">
    <location>
        <begin position="483"/>
        <end position="504"/>
    </location>
</feature>
<feature type="domain" description="YdbS-like PH" evidence="3">
    <location>
        <begin position="143"/>
        <end position="223"/>
    </location>
</feature>
<evidence type="ECO:0000259" key="3">
    <source>
        <dbReference type="Pfam" id="PF03703"/>
    </source>
</evidence>
<keyword evidence="2" id="KW-1133">Transmembrane helix</keyword>
<feature type="transmembrane region" description="Helical" evidence="2">
    <location>
        <begin position="126"/>
        <end position="146"/>
    </location>
</feature>
<feature type="compositionally biased region" description="Basic and acidic residues" evidence="1">
    <location>
        <begin position="253"/>
        <end position="262"/>
    </location>
</feature>
<feature type="transmembrane region" description="Helical" evidence="2">
    <location>
        <begin position="458"/>
        <end position="477"/>
    </location>
</feature>
<reference evidence="4" key="1">
    <citation type="submission" date="2021-01" db="EMBL/GenBank/DDBJ databases">
        <title>Whole genome shotgun sequence of Sinosporangium siamense NBRC 109515.</title>
        <authorList>
            <person name="Komaki H."/>
            <person name="Tamura T."/>
        </authorList>
    </citation>
    <scope>NUCLEOTIDE SEQUENCE</scope>
    <source>
        <strain evidence="4">NBRC 109515</strain>
    </source>
</reference>
<dbReference type="InterPro" id="IPR005182">
    <property type="entry name" value="YdbS-like_PH"/>
</dbReference>
<feature type="transmembrane region" description="Helical" evidence="2">
    <location>
        <begin position="281"/>
        <end position="301"/>
    </location>
</feature>
<comment type="caution">
    <text evidence="4">The sequence shown here is derived from an EMBL/GenBank/DDBJ whole genome shotgun (WGS) entry which is preliminary data.</text>
</comment>
<dbReference type="EMBL" id="BOOW01000013">
    <property type="protein sequence ID" value="GII91963.1"/>
    <property type="molecule type" value="Genomic_DNA"/>
</dbReference>
<dbReference type="AlphaFoldDB" id="A0A919RDN5"/>
<keyword evidence="2" id="KW-0812">Transmembrane</keyword>